<feature type="domain" description="Plastocyanin-like" evidence="1">
    <location>
        <begin position="167"/>
        <end position="282"/>
    </location>
</feature>
<accession>A0ABW2UC56</accession>
<dbReference type="InterPro" id="IPR026444">
    <property type="entry name" value="Secre_tail"/>
</dbReference>
<sequence>MLPVEPRQYRFRLLNGSDSRFYHLKLTEGLSMWQIASDNGLLPQPVEQELLLLAPGERKEVIIDFSNSALSGKTIIFTNDANTPYPDGDPVDADDSQAQIMAFRVELPLNRDYPLTPVPASFHKPLPAVASATNVRKLILVEGEDEHGRLLPMLGTLDGGPMRHEDPITETPALNSTEIWEIYNFTPDAHPIHLHLVSFRVLSSQDMTGTVNHETGEVSNVQLQGQLLPPEPGQAGKKDTYPVAPGQMTRLLATFDRAGLYAWHCHILSHEDHDMMRPYFVGSPQVTQSGHSQVGDASGPAWRNSPFQIYPNPFTRFANLQLNVAEASAVAVRLFDLSGRLVRQLPARQLPAGQHLLPIDGTNLQSGMYLCELQVGPQFYRRRIVVAQ</sequence>
<comment type="caution">
    <text evidence="3">The sequence shown here is derived from an EMBL/GenBank/DDBJ whole genome shotgun (WGS) entry which is preliminary data.</text>
</comment>
<dbReference type="PANTHER" id="PTHR48267">
    <property type="entry name" value="CUPREDOXIN SUPERFAMILY PROTEIN"/>
    <property type="match status" value="1"/>
</dbReference>
<evidence type="ECO:0000259" key="1">
    <source>
        <dbReference type="Pfam" id="PF07731"/>
    </source>
</evidence>
<dbReference type="InterPro" id="IPR011706">
    <property type="entry name" value="Cu-oxidase_C"/>
</dbReference>
<dbReference type="InterPro" id="IPR045087">
    <property type="entry name" value="Cu-oxidase_fam"/>
</dbReference>
<keyword evidence="4" id="KW-1185">Reference proteome</keyword>
<protein>
    <submittedName>
        <fullName evidence="3">Multicopper oxidase domain-containing protein</fullName>
    </submittedName>
</protein>
<gene>
    <name evidence="3" type="ORF">ACFQT0_29175</name>
</gene>
<dbReference type="Proteomes" id="UP001596513">
    <property type="component" value="Unassembled WGS sequence"/>
</dbReference>
<organism evidence="3 4">
    <name type="scientific">Hymenobacter humi</name>
    <dbReference type="NCBI Taxonomy" id="1411620"/>
    <lineage>
        <taxon>Bacteria</taxon>
        <taxon>Pseudomonadati</taxon>
        <taxon>Bacteroidota</taxon>
        <taxon>Cytophagia</taxon>
        <taxon>Cytophagales</taxon>
        <taxon>Hymenobacteraceae</taxon>
        <taxon>Hymenobacter</taxon>
    </lineage>
</organism>
<proteinExistence type="predicted"/>
<dbReference type="Pfam" id="PF18962">
    <property type="entry name" value="Por_Secre_tail"/>
    <property type="match status" value="1"/>
</dbReference>
<dbReference type="CDD" id="cd13891">
    <property type="entry name" value="CuRO_3_CotA_like"/>
    <property type="match status" value="1"/>
</dbReference>
<dbReference type="PANTHER" id="PTHR48267:SF1">
    <property type="entry name" value="BILIRUBIN OXIDASE"/>
    <property type="match status" value="1"/>
</dbReference>
<dbReference type="RefSeq" id="WP_380206858.1">
    <property type="nucleotide sequence ID" value="NZ_JBHTEK010000005.1"/>
</dbReference>
<dbReference type="SUPFAM" id="SSF49503">
    <property type="entry name" value="Cupredoxins"/>
    <property type="match status" value="2"/>
</dbReference>
<reference evidence="4" key="1">
    <citation type="journal article" date="2019" name="Int. J. Syst. Evol. Microbiol.">
        <title>The Global Catalogue of Microorganisms (GCM) 10K type strain sequencing project: providing services to taxonomists for standard genome sequencing and annotation.</title>
        <authorList>
            <consortium name="The Broad Institute Genomics Platform"/>
            <consortium name="The Broad Institute Genome Sequencing Center for Infectious Disease"/>
            <person name="Wu L."/>
            <person name="Ma J."/>
        </authorList>
    </citation>
    <scope>NUCLEOTIDE SEQUENCE [LARGE SCALE GENOMIC DNA]</scope>
    <source>
        <strain evidence="4">JCM 19635</strain>
    </source>
</reference>
<dbReference type="Pfam" id="PF07731">
    <property type="entry name" value="Cu-oxidase_2"/>
    <property type="match status" value="1"/>
</dbReference>
<dbReference type="InterPro" id="IPR008972">
    <property type="entry name" value="Cupredoxin"/>
</dbReference>
<name>A0ABW2UC56_9BACT</name>
<evidence type="ECO:0000259" key="2">
    <source>
        <dbReference type="Pfam" id="PF18962"/>
    </source>
</evidence>
<feature type="domain" description="Secretion system C-terminal sorting" evidence="2">
    <location>
        <begin position="309"/>
        <end position="385"/>
    </location>
</feature>
<evidence type="ECO:0000313" key="4">
    <source>
        <dbReference type="Proteomes" id="UP001596513"/>
    </source>
</evidence>
<dbReference type="EMBL" id="JBHTEK010000005">
    <property type="protein sequence ID" value="MFC7671010.1"/>
    <property type="molecule type" value="Genomic_DNA"/>
</dbReference>
<dbReference type="NCBIfam" id="TIGR04183">
    <property type="entry name" value="Por_Secre_tail"/>
    <property type="match status" value="1"/>
</dbReference>
<evidence type="ECO:0000313" key="3">
    <source>
        <dbReference type="EMBL" id="MFC7671010.1"/>
    </source>
</evidence>
<dbReference type="Gene3D" id="2.60.40.420">
    <property type="entry name" value="Cupredoxins - blue copper proteins"/>
    <property type="match status" value="2"/>
</dbReference>